<feature type="region of interest" description="Disordered" evidence="1">
    <location>
        <begin position="144"/>
        <end position="163"/>
    </location>
</feature>
<evidence type="ECO:0000313" key="2">
    <source>
        <dbReference type="EMBL" id="KAJ7694040.1"/>
    </source>
</evidence>
<dbReference type="EMBL" id="JARKIB010000696">
    <property type="protein sequence ID" value="KAJ7694040.1"/>
    <property type="molecule type" value="Genomic_DNA"/>
</dbReference>
<organism evidence="2 3">
    <name type="scientific">Mycena metata</name>
    <dbReference type="NCBI Taxonomy" id="1033252"/>
    <lineage>
        <taxon>Eukaryota</taxon>
        <taxon>Fungi</taxon>
        <taxon>Dikarya</taxon>
        <taxon>Basidiomycota</taxon>
        <taxon>Agaricomycotina</taxon>
        <taxon>Agaricomycetes</taxon>
        <taxon>Agaricomycetidae</taxon>
        <taxon>Agaricales</taxon>
        <taxon>Marasmiineae</taxon>
        <taxon>Mycenaceae</taxon>
        <taxon>Mycena</taxon>
    </lineage>
</organism>
<dbReference type="Proteomes" id="UP001215598">
    <property type="component" value="Unassembled WGS sequence"/>
</dbReference>
<accession>A0AAD7DKQ9</accession>
<protein>
    <submittedName>
        <fullName evidence="2">Uncharacterized protein</fullName>
    </submittedName>
</protein>
<reference evidence="2" key="1">
    <citation type="submission" date="2023-03" db="EMBL/GenBank/DDBJ databases">
        <title>Massive genome expansion in bonnet fungi (Mycena s.s.) driven by repeated elements and novel gene families across ecological guilds.</title>
        <authorList>
            <consortium name="Lawrence Berkeley National Laboratory"/>
            <person name="Harder C.B."/>
            <person name="Miyauchi S."/>
            <person name="Viragh M."/>
            <person name="Kuo A."/>
            <person name="Thoen E."/>
            <person name="Andreopoulos B."/>
            <person name="Lu D."/>
            <person name="Skrede I."/>
            <person name="Drula E."/>
            <person name="Henrissat B."/>
            <person name="Morin E."/>
            <person name="Kohler A."/>
            <person name="Barry K."/>
            <person name="LaButti K."/>
            <person name="Morin E."/>
            <person name="Salamov A."/>
            <person name="Lipzen A."/>
            <person name="Mereny Z."/>
            <person name="Hegedus B."/>
            <person name="Baldrian P."/>
            <person name="Stursova M."/>
            <person name="Weitz H."/>
            <person name="Taylor A."/>
            <person name="Grigoriev I.V."/>
            <person name="Nagy L.G."/>
            <person name="Martin F."/>
            <person name="Kauserud H."/>
        </authorList>
    </citation>
    <scope>NUCLEOTIDE SEQUENCE</scope>
    <source>
        <strain evidence="2">CBHHK182m</strain>
    </source>
</reference>
<evidence type="ECO:0000313" key="3">
    <source>
        <dbReference type="Proteomes" id="UP001215598"/>
    </source>
</evidence>
<comment type="caution">
    <text evidence="2">The sequence shown here is derived from an EMBL/GenBank/DDBJ whole genome shotgun (WGS) entry which is preliminary data.</text>
</comment>
<keyword evidence="3" id="KW-1185">Reference proteome</keyword>
<feature type="compositionally biased region" description="Low complexity" evidence="1">
    <location>
        <begin position="42"/>
        <end position="65"/>
    </location>
</feature>
<proteinExistence type="predicted"/>
<sequence>MDAIQKFKAQATAWATDAEFQDTPPSTPSAPPSRLWSAVPGSTSPRRASTSTAPMSPFPVSSSPSDGGNVEMDEPNAIPDTDTDLDMDMDALRRVVSSSSASASTTQQRDRKLGRGRRPRRRSALYSSILESCRCRCVGYPTQRGNGRQRRTKPTDATPGFPQPHLITGATHPYQLEGLQWILGLHEQGLVGFWGDALTICPAFDRRRL</sequence>
<gene>
    <name evidence="2" type="ORF">B0H16DRAFT_876432</name>
</gene>
<name>A0AAD7DKQ9_9AGAR</name>
<feature type="region of interest" description="Disordered" evidence="1">
    <location>
        <begin position="1"/>
        <end position="122"/>
    </location>
</feature>
<evidence type="ECO:0000256" key="1">
    <source>
        <dbReference type="SAM" id="MobiDB-lite"/>
    </source>
</evidence>
<dbReference type="AlphaFoldDB" id="A0AAD7DKQ9"/>
<feature type="compositionally biased region" description="Low complexity" evidence="1">
    <location>
        <begin position="94"/>
        <end position="107"/>
    </location>
</feature>